<reference evidence="1 2" key="1">
    <citation type="submission" date="2024-06" db="EMBL/GenBank/DDBJ databases">
        <title>Sorghum-associated microbial communities from plants grown in Nebraska, USA.</title>
        <authorList>
            <person name="Schachtman D."/>
        </authorList>
    </citation>
    <scope>NUCLEOTIDE SEQUENCE [LARGE SCALE GENOMIC DNA]</scope>
    <source>
        <strain evidence="1 2">2857</strain>
    </source>
</reference>
<proteinExistence type="predicted"/>
<dbReference type="RefSeq" id="WP_354023944.1">
    <property type="nucleotide sequence ID" value="NZ_JBEPSJ010000001.1"/>
</dbReference>
<gene>
    <name evidence="1" type="ORF">ABIE21_001271</name>
</gene>
<dbReference type="EMBL" id="JBEPSJ010000001">
    <property type="protein sequence ID" value="MET4581781.1"/>
    <property type="molecule type" value="Genomic_DNA"/>
</dbReference>
<organism evidence="1 2">
    <name type="scientific">Conyzicola nivalis</name>
    <dbReference type="NCBI Taxonomy" id="1477021"/>
    <lineage>
        <taxon>Bacteria</taxon>
        <taxon>Bacillati</taxon>
        <taxon>Actinomycetota</taxon>
        <taxon>Actinomycetes</taxon>
        <taxon>Micrococcales</taxon>
        <taxon>Microbacteriaceae</taxon>
        <taxon>Conyzicola</taxon>
    </lineage>
</organism>
<keyword evidence="2" id="KW-1185">Reference proteome</keyword>
<name>A0ABV2QL55_9MICO</name>
<evidence type="ECO:0000313" key="1">
    <source>
        <dbReference type="EMBL" id="MET4581781.1"/>
    </source>
</evidence>
<protein>
    <submittedName>
        <fullName evidence="1">Uncharacterized protein</fullName>
    </submittedName>
</protein>
<evidence type="ECO:0000313" key="2">
    <source>
        <dbReference type="Proteomes" id="UP001549257"/>
    </source>
</evidence>
<comment type="caution">
    <text evidence="1">The sequence shown here is derived from an EMBL/GenBank/DDBJ whole genome shotgun (WGS) entry which is preliminary data.</text>
</comment>
<accession>A0ABV2QL55</accession>
<sequence>MNRSQIRVIETSFRMAVVIRWVPDLVPDTESARASSLEVLDSLAVIDVAA</sequence>
<dbReference type="Proteomes" id="UP001549257">
    <property type="component" value="Unassembled WGS sequence"/>
</dbReference>